<dbReference type="GeneID" id="69891087"/>
<dbReference type="InterPro" id="IPR011008">
    <property type="entry name" value="Dimeric_a/b-barrel"/>
</dbReference>
<evidence type="ECO:0000313" key="4">
    <source>
        <dbReference type="EMBL" id="ANS27673.1"/>
    </source>
</evidence>
<sequence length="94" mass="10239">MSLFVVEYTYSADTVAGRDEHRPAHREWLGELAERKTVVSSGPFADGSGAFIIVDAADAETVELLFTHDPFARNGLVAASRIVEWVPVLGEFSS</sequence>
<dbReference type="Proteomes" id="UP001066327">
    <property type="component" value="Unassembled WGS sequence"/>
</dbReference>
<evidence type="ECO:0000313" key="8">
    <source>
        <dbReference type="Proteomes" id="UP000186108"/>
    </source>
</evidence>
<gene>
    <name evidence="3" type="ORF">EP51_07055</name>
    <name evidence="5" type="ORF">O4328_26420</name>
    <name evidence="6" type="ORF">Q5707_15355</name>
    <name evidence="4" type="ORF">R1CP_14845</name>
</gene>
<dbReference type="SUPFAM" id="SSF54909">
    <property type="entry name" value="Dimeric alpha+beta barrel"/>
    <property type="match status" value="1"/>
</dbReference>
<dbReference type="Gene3D" id="3.30.70.1060">
    <property type="entry name" value="Dimeric alpha+beta barrel"/>
    <property type="match status" value="1"/>
</dbReference>
<evidence type="ECO:0000313" key="7">
    <source>
        <dbReference type="Proteomes" id="UP000028488"/>
    </source>
</evidence>
<accession>A0A076EFG1</accession>
<reference evidence="3 7" key="1">
    <citation type="submission" date="2014-07" db="EMBL/GenBank/DDBJ databases">
        <title>Genome Sequence of Rhodococcus opacus Strain R7, a Biodegrader of Mono- and Polycyclic Aromatic Hydrocarbons.</title>
        <authorList>
            <person name="Di Gennaro P."/>
            <person name="Zampolli J."/>
            <person name="Presti I."/>
            <person name="Cappelletti M."/>
            <person name="D'Ursi P."/>
            <person name="Orro A."/>
            <person name="Mezzelani A."/>
            <person name="Milanesi L."/>
        </authorList>
    </citation>
    <scope>NUCLEOTIDE SEQUENCE [LARGE SCALE GENOMIC DNA]</scope>
    <source>
        <strain evidence="3 7">R7</strain>
    </source>
</reference>
<evidence type="ECO:0000256" key="1">
    <source>
        <dbReference type="ARBA" id="ARBA00007689"/>
    </source>
</evidence>
<evidence type="ECO:0000313" key="5">
    <source>
        <dbReference type="EMBL" id="MCZ4587175.1"/>
    </source>
</evidence>
<dbReference type="PANTHER" id="PTHR37828">
    <property type="entry name" value="GSR2449 PROTEIN"/>
    <property type="match status" value="1"/>
</dbReference>
<keyword evidence="9" id="KW-1185">Reference proteome</keyword>
<reference evidence="5" key="3">
    <citation type="submission" date="2022-12" db="EMBL/GenBank/DDBJ databases">
        <authorList>
            <person name="Krivoruchko A.V."/>
            <person name="Elkin A."/>
        </authorList>
    </citation>
    <scope>NUCLEOTIDE SEQUENCE</scope>
    <source>
        <strain evidence="5">IEGM 249</strain>
    </source>
</reference>
<proteinExistence type="inferred from homology"/>
<dbReference type="EMBL" id="CP130953">
    <property type="protein sequence ID" value="WLF50278.1"/>
    <property type="molecule type" value="Genomic_DNA"/>
</dbReference>
<dbReference type="Proteomes" id="UP000186108">
    <property type="component" value="Chromosome"/>
</dbReference>
<dbReference type="EMBL" id="CP008947">
    <property type="protein sequence ID" value="AII04361.1"/>
    <property type="molecule type" value="Genomic_DNA"/>
</dbReference>
<dbReference type="InterPro" id="IPR005545">
    <property type="entry name" value="YCII"/>
</dbReference>
<dbReference type="Proteomes" id="UP000028488">
    <property type="component" value="Chromosome"/>
</dbReference>
<dbReference type="EMBL" id="JAPWIS010000015">
    <property type="protein sequence ID" value="MCZ4587175.1"/>
    <property type="molecule type" value="Genomic_DNA"/>
</dbReference>
<evidence type="ECO:0000313" key="6">
    <source>
        <dbReference type="EMBL" id="WLF50278.1"/>
    </source>
</evidence>
<evidence type="ECO:0000313" key="3">
    <source>
        <dbReference type="EMBL" id="AII04361.1"/>
    </source>
</evidence>
<protein>
    <submittedName>
        <fullName evidence="5">YciI family protein</fullName>
    </submittedName>
</protein>
<name>A0A076EFG1_RHOOP</name>
<dbReference type="RefSeq" id="WP_005240736.1">
    <property type="nucleotide sequence ID" value="NZ_CAJUXZ010000012.1"/>
</dbReference>
<evidence type="ECO:0000259" key="2">
    <source>
        <dbReference type="Pfam" id="PF03795"/>
    </source>
</evidence>
<dbReference type="PANTHER" id="PTHR37828:SF1">
    <property type="entry name" value="YCII-RELATED DOMAIN-CONTAINING PROTEIN"/>
    <property type="match status" value="1"/>
</dbReference>
<evidence type="ECO:0000313" key="9">
    <source>
        <dbReference type="Proteomes" id="UP001066327"/>
    </source>
</evidence>
<dbReference type="AlphaFoldDB" id="A0A076EFG1"/>
<dbReference type="Pfam" id="PF03795">
    <property type="entry name" value="YCII"/>
    <property type="match status" value="1"/>
</dbReference>
<reference evidence="4 8" key="2">
    <citation type="submission" date="2014-07" db="EMBL/GenBank/DDBJ databases">
        <authorList>
            <person name="Zhang J.E."/>
            <person name="Yang H."/>
            <person name="Guo J."/>
            <person name="Deng Z."/>
            <person name="Luo H."/>
            <person name="Luo M."/>
            <person name="Zhao B."/>
        </authorList>
    </citation>
    <scope>NUCLEOTIDE SEQUENCE [LARGE SCALE GENOMIC DNA]</scope>
    <source>
        <strain evidence="4 8">1CP</strain>
    </source>
</reference>
<organism evidence="3 7">
    <name type="scientific">Rhodococcus opacus</name>
    <name type="common">Nocardia opaca</name>
    <dbReference type="NCBI Taxonomy" id="37919"/>
    <lineage>
        <taxon>Bacteria</taxon>
        <taxon>Bacillati</taxon>
        <taxon>Actinomycetota</taxon>
        <taxon>Actinomycetes</taxon>
        <taxon>Mycobacteriales</taxon>
        <taxon>Nocardiaceae</taxon>
        <taxon>Rhodococcus</taxon>
    </lineage>
</organism>
<dbReference type="PATRIC" id="fig|37919.13.peg.3052"/>
<dbReference type="Proteomes" id="UP001231166">
    <property type="component" value="Chromosome"/>
</dbReference>
<reference evidence="6" key="4">
    <citation type="submission" date="2023-07" db="EMBL/GenBank/DDBJ databases">
        <title>Genomic analysis of Rhodococcus opacus VOC-14 with glycol ethers degradation activity.</title>
        <authorList>
            <person name="Narkevich D.A."/>
            <person name="Hlushen A.M."/>
            <person name="Akhremchuk A.E."/>
            <person name="Sikolenko M.A."/>
            <person name="Valentovich L.N."/>
        </authorList>
    </citation>
    <scope>NUCLEOTIDE SEQUENCE</scope>
    <source>
        <strain evidence="6">VOC-14</strain>
    </source>
</reference>
<comment type="similarity">
    <text evidence="1">Belongs to the YciI family.</text>
</comment>
<dbReference type="EMBL" id="CP009111">
    <property type="protein sequence ID" value="ANS27673.1"/>
    <property type="molecule type" value="Genomic_DNA"/>
</dbReference>
<feature type="domain" description="YCII-related" evidence="2">
    <location>
        <begin position="4"/>
        <end position="85"/>
    </location>
</feature>
<dbReference type="eggNOG" id="COG2350">
    <property type="taxonomic scope" value="Bacteria"/>
</dbReference>